<feature type="compositionally biased region" description="Pro residues" evidence="1">
    <location>
        <begin position="63"/>
        <end position="72"/>
    </location>
</feature>
<organism evidence="2 3">
    <name type="scientific">Oryzias javanicus</name>
    <name type="common">Javanese ricefish</name>
    <name type="synonym">Aplocheilus javanicus</name>
    <dbReference type="NCBI Taxonomy" id="123683"/>
    <lineage>
        <taxon>Eukaryota</taxon>
        <taxon>Metazoa</taxon>
        <taxon>Chordata</taxon>
        <taxon>Craniata</taxon>
        <taxon>Vertebrata</taxon>
        <taxon>Euteleostomi</taxon>
        <taxon>Actinopterygii</taxon>
        <taxon>Neopterygii</taxon>
        <taxon>Teleostei</taxon>
        <taxon>Neoteleostei</taxon>
        <taxon>Acanthomorphata</taxon>
        <taxon>Ovalentaria</taxon>
        <taxon>Atherinomorphae</taxon>
        <taxon>Beloniformes</taxon>
        <taxon>Adrianichthyidae</taxon>
        <taxon>Oryziinae</taxon>
        <taxon>Oryzias</taxon>
    </lineage>
</organism>
<accession>A0A3S2PNF8</accession>
<proteinExistence type="predicted"/>
<evidence type="ECO:0000256" key="1">
    <source>
        <dbReference type="SAM" id="MobiDB-lite"/>
    </source>
</evidence>
<protein>
    <submittedName>
        <fullName evidence="2">Uncharacterized protein</fullName>
    </submittedName>
</protein>
<sequence length="72" mass="7534">MTAGADFWQRQERDCSRMVPVLPGTRLCSSGSRITACGVSLFSAPAFPPEKTGAALRSGRGQPPSPPQLGST</sequence>
<keyword evidence="3" id="KW-1185">Reference proteome</keyword>
<reference evidence="2 3" key="2">
    <citation type="submission" date="2019-01" db="EMBL/GenBank/DDBJ databases">
        <title>A chromosome length genome reference of the Java medaka (oryzias javanicus).</title>
        <authorList>
            <person name="Herpin A."/>
            <person name="Takehana Y."/>
            <person name="Naruse K."/>
            <person name="Ansai S."/>
            <person name="Kawaguchi M."/>
        </authorList>
    </citation>
    <scope>NUCLEOTIDE SEQUENCE [LARGE SCALE GENOMIC DNA]</scope>
    <source>
        <strain evidence="2">RS831</strain>
        <tissue evidence="2">Whole body</tissue>
    </source>
</reference>
<evidence type="ECO:0000313" key="2">
    <source>
        <dbReference type="EMBL" id="RVE71448.1"/>
    </source>
</evidence>
<dbReference type="AlphaFoldDB" id="A0A3S2PNF8"/>
<dbReference type="EMBL" id="CM012442">
    <property type="protein sequence ID" value="RVE71448.1"/>
    <property type="molecule type" value="Genomic_DNA"/>
</dbReference>
<gene>
    <name evidence="2" type="ORF">OJAV_G00051780</name>
</gene>
<dbReference type="Proteomes" id="UP000283210">
    <property type="component" value="Chromosome 6"/>
</dbReference>
<evidence type="ECO:0000313" key="3">
    <source>
        <dbReference type="Proteomes" id="UP000283210"/>
    </source>
</evidence>
<name>A0A3S2PNF8_ORYJA</name>
<reference evidence="2 3" key="1">
    <citation type="submission" date="2018-11" db="EMBL/GenBank/DDBJ databases">
        <authorList>
            <person name="Lopez-Roques C."/>
            <person name="Donnadieu C."/>
            <person name="Bouchez O."/>
            <person name="Klopp C."/>
            <person name="Cabau C."/>
            <person name="Zahm M."/>
        </authorList>
    </citation>
    <scope>NUCLEOTIDE SEQUENCE [LARGE SCALE GENOMIC DNA]</scope>
    <source>
        <strain evidence="2">RS831</strain>
        <tissue evidence="2">Whole body</tissue>
    </source>
</reference>
<feature type="region of interest" description="Disordered" evidence="1">
    <location>
        <begin position="48"/>
        <end position="72"/>
    </location>
</feature>